<accession>A0A841SZ43</accession>
<comment type="caution">
    <text evidence="1">The sequence shown here is derived from an EMBL/GenBank/DDBJ whole genome shotgun (WGS) entry which is preliminary data.</text>
</comment>
<evidence type="ECO:0000313" key="2">
    <source>
        <dbReference type="Proteomes" id="UP000535838"/>
    </source>
</evidence>
<proteinExistence type="predicted"/>
<dbReference type="RefSeq" id="WP_185120124.1">
    <property type="nucleotide sequence ID" value="NZ_JACJVQ010000008.1"/>
</dbReference>
<evidence type="ECO:0000313" key="1">
    <source>
        <dbReference type="EMBL" id="MBB6634897.1"/>
    </source>
</evidence>
<keyword evidence="2" id="KW-1185">Reference proteome</keyword>
<dbReference type="Proteomes" id="UP000535838">
    <property type="component" value="Unassembled WGS sequence"/>
</dbReference>
<name>A0A841SZ43_9BACL</name>
<sequence length="52" mass="5854">MGVIAFIGFILAVIVLFGIEINTRKLLVAQEQTLAVQEEILEILKRRDGEIE</sequence>
<protein>
    <submittedName>
        <fullName evidence="1">Uncharacterized protein</fullName>
    </submittedName>
</protein>
<dbReference type="EMBL" id="JACJVQ010000008">
    <property type="protein sequence ID" value="MBB6634897.1"/>
    <property type="molecule type" value="Genomic_DNA"/>
</dbReference>
<dbReference type="AlphaFoldDB" id="A0A841SZ43"/>
<gene>
    <name evidence="1" type="ORF">H7B67_12320</name>
</gene>
<organism evidence="1 2">
    <name type="scientific">Cohnella thailandensis</name>
    <dbReference type="NCBI Taxonomy" id="557557"/>
    <lineage>
        <taxon>Bacteria</taxon>
        <taxon>Bacillati</taxon>
        <taxon>Bacillota</taxon>
        <taxon>Bacilli</taxon>
        <taxon>Bacillales</taxon>
        <taxon>Paenibacillaceae</taxon>
        <taxon>Cohnella</taxon>
    </lineage>
</organism>
<reference evidence="1 2" key="1">
    <citation type="submission" date="2020-08" db="EMBL/GenBank/DDBJ databases">
        <title>Cohnella phylogeny.</title>
        <authorList>
            <person name="Dunlap C."/>
        </authorList>
    </citation>
    <scope>NUCLEOTIDE SEQUENCE [LARGE SCALE GENOMIC DNA]</scope>
    <source>
        <strain evidence="1 2">DSM 25241</strain>
    </source>
</reference>